<feature type="coiled-coil region" evidence="1">
    <location>
        <begin position="142"/>
        <end position="169"/>
    </location>
</feature>
<dbReference type="RefSeq" id="WP_201561872.1">
    <property type="nucleotide sequence ID" value="NZ_CAJGZK010000005.1"/>
</dbReference>
<evidence type="ECO:0000313" key="3">
    <source>
        <dbReference type="Proteomes" id="UP001596264"/>
    </source>
</evidence>
<organism evidence="2 3">
    <name type="scientific">Psychrobacter glacincola</name>
    <dbReference type="NCBI Taxonomy" id="56810"/>
    <lineage>
        <taxon>Bacteria</taxon>
        <taxon>Pseudomonadati</taxon>
        <taxon>Pseudomonadota</taxon>
        <taxon>Gammaproteobacteria</taxon>
        <taxon>Moraxellales</taxon>
        <taxon>Moraxellaceae</taxon>
        <taxon>Psychrobacter</taxon>
    </lineage>
</organism>
<evidence type="ECO:0000313" key="2">
    <source>
        <dbReference type="EMBL" id="MFC6381908.1"/>
    </source>
</evidence>
<protein>
    <recommendedName>
        <fullName evidence="4">5-bromo-4-chloroindolyl phosphate hydrolysis protein</fullName>
    </recommendedName>
</protein>
<dbReference type="Proteomes" id="UP001596264">
    <property type="component" value="Unassembled WGS sequence"/>
</dbReference>
<keyword evidence="1" id="KW-0175">Coiled coil</keyword>
<gene>
    <name evidence="2" type="ORF">ACFP58_10635</name>
</gene>
<comment type="caution">
    <text evidence="2">The sequence shown here is derived from an EMBL/GenBank/DDBJ whole genome shotgun (WGS) entry which is preliminary data.</text>
</comment>
<evidence type="ECO:0008006" key="4">
    <source>
        <dbReference type="Google" id="ProtNLM"/>
    </source>
</evidence>
<reference evidence="3" key="1">
    <citation type="journal article" date="2019" name="Int. J. Syst. Evol. Microbiol.">
        <title>The Global Catalogue of Microorganisms (GCM) 10K type strain sequencing project: providing services to taxonomists for standard genome sequencing and annotation.</title>
        <authorList>
            <consortium name="The Broad Institute Genomics Platform"/>
            <consortium name="The Broad Institute Genome Sequencing Center for Infectious Disease"/>
            <person name="Wu L."/>
            <person name="Ma J."/>
        </authorList>
    </citation>
    <scope>NUCLEOTIDE SEQUENCE [LARGE SCALE GENOMIC DNA]</scope>
    <source>
        <strain evidence="3">CCM 2050</strain>
    </source>
</reference>
<accession>A0ABW1WBF9</accession>
<dbReference type="EMBL" id="JBHSTZ010000032">
    <property type="protein sequence ID" value="MFC6381908.1"/>
    <property type="molecule type" value="Genomic_DNA"/>
</dbReference>
<evidence type="ECO:0000256" key="1">
    <source>
        <dbReference type="SAM" id="Coils"/>
    </source>
</evidence>
<proteinExistence type="predicted"/>
<name>A0ABW1WBF9_9GAMM</name>
<sequence length="183" mass="21184">MSILIGVGVITTVSVFYLGRKGWYAFHKAVGITPGVLIYHDKNAPLALANINWQQLNLNKRYLKSLTDSQLRQLHRIDEKVASYHAYQAELKLNEKTPAITEQQFVLHKMLHTRLPEMLSNYYQLMTMHLVAKNSNTKAEAGKLLQDVLDNIEQRLDSLLEQMQKQQLQDLRAMKNYIDSHHK</sequence>
<keyword evidence="3" id="KW-1185">Reference proteome</keyword>